<organism evidence="1 2">
    <name type="scientific">Pomacea canaliculata</name>
    <name type="common">Golden apple snail</name>
    <dbReference type="NCBI Taxonomy" id="400727"/>
    <lineage>
        <taxon>Eukaryota</taxon>
        <taxon>Metazoa</taxon>
        <taxon>Spiralia</taxon>
        <taxon>Lophotrochozoa</taxon>
        <taxon>Mollusca</taxon>
        <taxon>Gastropoda</taxon>
        <taxon>Caenogastropoda</taxon>
        <taxon>Architaenioglossa</taxon>
        <taxon>Ampullarioidea</taxon>
        <taxon>Ampullariidae</taxon>
        <taxon>Pomacea</taxon>
    </lineage>
</organism>
<sequence length="62" mass="6992">MAQIARRTTRTLAFHQRYENEAGDDSLLCAEDSGNSFEQVRNLAKGSRTHHLVQKSRGFSPT</sequence>
<dbReference type="EMBL" id="PZQS01000010">
    <property type="protein sequence ID" value="PVD23238.1"/>
    <property type="molecule type" value="Genomic_DNA"/>
</dbReference>
<dbReference type="Proteomes" id="UP000245119">
    <property type="component" value="Linkage Group LG10"/>
</dbReference>
<evidence type="ECO:0000313" key="1">
    <source>
        <dbReference type="EMBL" id="PVD23238.1"/>
    </source>
</evidence>
<keyword evidence="2" id="KW-1185">Reference proteome</keyword>
<gene>
    <name evidence="1" type="ORF">C0Q70_16501</name>
</gene>
<name>A0A2T7NPZ0_POMCA</name>
<protein>
    <submittedName>
        <fullName evidence="1">Uncharacterized protein</fullName>
    </submittedName>
</protein>
<dbReference type="AlphaFoldDB" id="A0A2T7NPZ0"/>
<evidence type="ECO:0000313" key="2">
    <source>
        <dbReference type="Proteomes" id="UP000245119"/>
    </source>
</evidence>
<accession>A0A2T7NPZ0</accession>
<reference evidence="1 2" key="1">
    <citation type="submission" date="2018-04" db="EMBL/GenBank/DDBJ databases">
        <title>The genome of golden apple snail Pomacea canaliculata provides insight into stress tolerance and invasive adaptation.</title>
        <authorList>
            <person name="Liu C."/>
            <person name="Liu B."/>
            <person name="Ren Y."/>
            <person name="Zhang Y."/>
            <person name="Wang H."/>
            <person name="Li S."/>
            <person name="Jiang F."/>
            <person name="Yin L."/>
            <person name="Zhang G."/>
            <person name="Qian W."/>
            <person name="Fan W."/>
        </authorList>
    </citation>
    <scope>NUCLEOTIDE SEQUENCE [LARGE SCALE GENOMIC DNA]</scope>
    <source>
        <strain evidence="1">SZHN2017</strain>
        <tissue evidence="1">Muscle</tissue>
    </source>
</reference>
<comment type="caution">
    <text evidence="1">The sequence shown here is derived from an EMBL/GenBank/DDBJ whole genome shotgun (WGS) entry which is preliminary data.</text>
</comment>
<proteinExistence type="predicted"/>